<evidence type="ECO:0000256" key="1">
    <source>
        <dbReference type="SAM" id="Coils"/>
    </source>
</evidence>
<evidence type="ECO:0000313" key="3">
    <source>
        <dbReference type="Proteomes" id="UP000479710"/>
    </source>
</evidence>
<accession>A0A6G1BW80</accession>
<dbReference type="AlphaFoldDB" id="A0A6G1BW80"/>
<gene>
    <name evidence="2" type="ORF">E2562_017334</name>
</gene>
<feature type="coiled-coil region" evidence="1">
    <location>
        <begin position="16"/>
        <end position="57"/>
    </location>
</feature>
<protein>
    <submittedName>
        <fullName evidence="2">Uncharacterized protein</fullName>
    </submittedName>
</protein>
<keyword evidence="1" id="KW-0175">Coiled coil</keyword>
<name>A0A6G1BW80_9ORYZ</name>
<proteinExistence type="predicted"/>
<reference evidence="2 3" key="1">
    <citation type="submission" date="2019-11" db="EMBL/GenBank/DDBJ databases">
        <title>Whole genome sequence of Oryza granulata.</title>
        <authorList>
            <person name="Li W."/>
        </authorList>
    </citation>
    <scope>NUCLEOTIDE SEQUENCE [LARGE SCALE GENOMIC DNA]</scope>
    <source>
        <strain evidence="3">cv. Menghai</strain>
        <tissue evidence="2">Leaf</tissue>
    </source>
</reference>
<dbReference type="Proteomes" id="UP000479710">
    <property type="component" value="Unassembled WGS sequence"/>
</dbReference>
<comment type="caution">
    <text evidence="2">The sequence shown here is derived from an EMBL/GenBank/DDBJ whole genome shotgun (WGS) entry which is preliminary data.</text>
</comment>
<evidence type="ECO:0000313" key="2">
    <source>
        <dbReference type="EMBL" id="KAF0892615.1"/>
    </source>
</evidence>
<sequence>MQSEAEDSAVMARRELKCTEAMKTEVEEACQHMEAKLRDAQRRLADLEQAKEEAEWAATEVAWKAGQALGDVHPPSQGGLH</sequence>
<organism evidence="2 3">
    <name type="scientific">Oryza meyeriana var. granulata</name>
    <dbReference type="NCBI Taxonomy" id="110450"/>
    <lineage>
        <taxon>Eukaryota</taxon>
        <taxon>Viridiplantae</taxon>
        <taxon>Streptophyta</taxon>
        <taxon>Embryophyta</taxon>
        <taxon>Tracheophyta</taxon>
        <taxon>Spermatophyta</taxon>
        <taxon>Magnoliopsida</taxon>
        <taxon>Liliopsida</taxon>
        <taxon>Poales</taxon>
        <taxon>Poaceae</taxon>
        <taxon>BOP clade</taxon>
        <taxon>Oryzoideae</taxon>
        <taxon>Oryzeae</taxon>
        <taxon>Oryzinae</taxon>
        <taxon>Oryza</taxon>
        <taxon>Oryza meyeriana</taxon>
    </lineage>
</organism>
<keyword evidence="3" id="KW-1185">Reference proteome</keyword>
<dbReference type="EMBL" id="SPHZ02000011">
    <property type="protein sequence ID" value="KAF0892615.1"/>
    <property type="molecule type" value="Genomic_DNA"/>
</dbReference>